<proteinExistence type="predicted"/>
<accession>A0A0S8JP37</accession>
<feature type="transmembrane region" description="Helical" evidence="1">
    <location>
        <begin position="157"/>
        <end position="176"/>
    </location>
</feature>
<comment type="caution">
    <text evidence="3">The sequence shown here is derived from an EMBL/GenBank/DDBJ whole genome shotgun (WGS) entry which is preliminary data.</text>
</comment>
<evidence type="ECO:0000313" key="4">
    <source>
        <dbReference type="Proteomes" id="UP000051035"/>
    </source>
</evidence>
<evidence type="ECO:0000256" key="1">
    <source>
        <dbReference type="SAM" id="Phobius"/>
    </source>
</evidence>
<keyword evidence="1" id="KW-1133">Transmembrane helix</keyword>
<evidence type="ECO:0000313" key="3">
    <source>
        <dbReference type="EMBL" id="KPL11434.1"/>
    </source>
</evidence>
<dbReference type="AlphaFoldDB" id="A0A0S8JP37"/>
<dbReference type="EMBL" id="LJVA01000005">
    <property type="protein sequence ID" value="KPL11434.1"/>
    <property type="molecule type" value="Genomic_DNA"/>
</dbReference>
<feature type="transmembrane region" description="Helical" evidence="1">
    <location>
        <begin position="77"/>
        <end position="101"/>
    </location>
</feature>
<dbReference type="PANTHER" id="PTHR36435:SF1">
    <property type="entry name" value="CAAX AMINO TERMINAL PROTEASE FAMILY PROTEIN"/>
    <property type="match status" value="1"/>
</dbReference>
<dbReference type="GO" id="GO:0080120">
    <property type="term" value="P:CAAX-box protein maturation"/>
    <property type="evidence" value="ECO:0007669"/>
    <property type="project" value="UniProtKB-ARBA"/>
</dbReference>
<feature type="transmembrane region" description="Helical" evidence="1">
    <location>
        <begin position="182"/>
        <end position="202"/>
    </location>
</feature>
<reference evidence="3 4" key="1">
    <citation type="journal article" date="2015" name="Microbiome">
        <title>Genomic resolution of linkages in carbon, nitrogen, and sulfur cycling among widespread estuary sediment bacteria.</title>
        <authorList>
            <person name="Baker B.J."/>
            <person name="Lazar C.S."/>
            <person name="Teske A.P."/>
            <person name="Dick G.J."/>
        </authorList>
    </citation>
    <scope>NUCLEOTIDE SEQUENCE [LARGE SCALE GENOMIC DNA]</scope>
    <source>
        <strain evidence="3">SM1_40</strain>
    </source>
</reference>
<feature type="transmembrane region" description="Helical" evidence="1">
    <location>
        <begin position="12"/>
        <end position="32"/>
    </location>
</feature>
<keyword evidence="1" id="KW-0472">Membrane</keyword>
<gene>
    <name evidence="3" type="ORF">AMJ71_00985</name>
</gene>
<protein>
    <recommendedName>
        <fullName evidence="2">CAAX prenyl protease 2/Lysostaphin resistance protein A-like domain-containing protein</fullName>
    </recommendedName>
</protein>
<dbReference type="InterPro" id="IPR052710">
    <property type="entry name" value="CAAX_protease"/>
</dbReference>
<dbReference type="PANTHER" id="PTHR36435">
    <property type="entry name" value="SLR1288 PROTEIN"/>
    <property type="match status" value="1"/>
</dbReference>
<dbReference type="InterPro" id="IPR003675">
    <property type="entry name" value="Rce1/LyrA-like_dom"/>
</dbReference>
<name>A0A0S8JP37_UNCT6</name>
<keyword evidence="1" id="KW-0812">Transmembrane</keyword>
<feature type="domain" description="CAAX prenyl protease 2/Lysostaphin resistance protein A-like" evidence="2">
    <location>
        <begin position="115"/>
        <end position="221"/>
    </location>
</feature>
<evidence type="ECO:0000259" key="2">
    <source>
        <dbReference type="Pfam" id="PF02517"/>
    </source>
</evidence>
<feature type="transmembrane region" description="Helical" evidence="1">
    <location>
        <begin position="44"/>
        <end position="65"/>
    </location>
</feature>
<sequence length="233" mass="24515">MRRFWLTLGRVVGLLAVVYAPTFLIVSAITVVRAGGREPPGPGATAPLVITISLGIALILMATVGRRRFGSFGFRPAGLRALWWSLGLGLVLGSLLAWAATTLGIEFSYGQGLTAWQIIVLFWIGAPVQEEVIFRGLLQGTAELGLSGLIPIGRWKLSGAALLSAVLFALVHLALLSVGASAGAAGFIAASALILGLAAGQLRWMTGSLVPCILIHALFNVTGTVFDWFIRLQ</sequence>
<dbReference type="Proteomes" id="UP000051035">
    <property type="component" value="Unassembled WGS sequence"/>
</dbReference>
<organism evidence="3 4">
    <name type="scientific">candidate division TA06 bacterium SM1_40</name>
    <dbReference type="NCBI Taxonomy" id="1703773"/>
    <lineage>
        <taxon>Bacteria</taxon>
        <taxon>Bacteria division TA06</taxon>
    </lineage>
</organism>
<dbReference type="GO" id="GO:0004175">
    <property type="term" value="F:endopeptidase activity"/>
    <property type="evidence" value="ECO:0007669"/>
    <property type="project" value="UniProtKB-ARBA"/>
</dbReference>
<feature type="transmembrane region" description="Helical" evidence="1">
    <location>
        <begin position="209"/>
        <end position="230"/>
    </location>
</feature>
<dbReference type="Pfam" id="PF02517">
    <property type="entry name" value="Rce1-like"/>
    <property type="match status" value="1"/>
</dbReference>